<dbReference type="InterPro" id="IPR052645">
    <property type="entry name" value="Pumilio_domain_protein"/>
</dbReference>
<proteinExistence type="predicted"/>
<sequence length="105" mass="11587">MPPLINQLDPHREFVTAMSDPARLPEICKRFDSNTLSQEMDQIASELFKEIIYLSLDYIGNTIRCAPHLTIIGCHKNGTAAAGLAGQLCDAVLSAFREPIDQICV</sequence>
<dbReference type="AlphaFoldDB" id="A0A2N5VA31"/>
<gene>
    <name evidence="1" type="ORF">PCANC_06585</name>
</gene>
<dbReference type="EMBL" id="PGCJ01000115">
    <property type="protein sequence ID" value="PLW46845.1"/>
    <property type="molecule type" value="Genomic_DNA"/>
</dbReference>
<protein>
    <submittedName>
        <fullName evidence="1">Uncharacterized protein</fullName>
    </submittedName>
</protein>
<dbReference type="PANTHER" id="PTHR47093">
    <property type="entry name" value="PROTEIN JSN1-RELATED"/>
    <property type="match status" value="1"/>
</dbReference>
<dbReference type="GO" id="GO:0000288">
    <property type="term" value="P:nuclear-transcribed mRNA catabolic process, deadenylation-dependent decay"/>
    <property type="evidence" value="ECO:0007669"/>
    <property type="project" value="TreeGrafter"/>
</dbReference>
<evidence type="ECO:0000313" key="1">
    <source>
        <dbReference type="EMBL" id="PLW46845.1"/>
    </source>
</evidence>
<organism evidence="1 2">
    <name type="scientific">Puccinia coronata f. sp. avenae</name>
    <dbReference type="NCBI Taxonomy" id="200324"/>
    <lineage>
        <taxon>Eukaryota</taxon>
        <taxon>Fungi</taxon>
        <taxon>Dikarya</taxon>
        <taxon>Basidiomycota</taxon>
        <taxon>Pucciniomycotina</taxon>
        <taxon>Pucciniomycetes</taxon>
        <taxon>Pucciniales</taxon>
        <taxon>Pucciniaceae</taxon>
        <taxon>Puccinia</taxon>
    </lineage>
</organism>
<keyword evidence="2" id="KW-1185">Reference proteome</keyword>
<comment type="caution">
    <text evidence="1">The sequence shown here is derived from an EMBL/GenBank/DDBJ whole genome shotgun (WGS) entry which is preliminary data.</text>
</comment>
<reference evidence="1 2" key="1">
    <citation type="submission" date="2017-11" db="EMBL/GenBank/DDBJ databases">
        <title>De novo assembly and phasing of dikaryotic genomes from two isolates of Puccinia coronata f. sp. avenae, the causal agent of oat crown rust.</title>
        <authorList>
            <person name="Miller M.E."/>
            <person name="Zhang Y."/>
            <person name="Omidvar V."/>
            <person name="Sperschneider J."/>
            <person name="Schwessinger B."/>
            <person name="Raley C."/>
            <person name="Palmer J.M."/>
            <person name="Garnica D."/>
            <person name="Upadhyaya N."/>
            <person name="Rathjen J."/>
            <person name="Taylor J.M."/>
            <person name="Park R.F."/>
            <person name="Dodds P.N."/>
            <person name="Hirsch C.D."/>
            <person name="Kianian S.F."/>
            <person name="Figueroa M."/>
        </authorList>
    </citation>
    <scope>NUCLEOTIDE SEQUENCE [LARGE SCALE GENOMIC DNA]</scope>
    <source>
        <strain evidence="1">12NC29</strain>
    </source>
</reference>
<dbReference type="Proteomes" id="UP000235388">
    <property type="component" value="Unassembled WGS sequence"/>
</dbReference>
<dbReference type="STRING" id="200324.A0A2N5VA31"/>
<accession>A0A2N5VA31</accession>
<evidence type="ECO:0000313" key="2">
    <source>
        <dbReference type="Proteomes" id="UP000235388"/>
    </source>
</evidence>
<name>A0A2N5VA31_9BASI</name>
<dbReference type="OrthoDB" id="10591850at2759"/>
<dbReference type="PANTHER" id="PTHR47093:SF1">
    <property type="entry name" value="PROTEIN JSN1-RELATED"/>
    <property type="match status" value="1"/>
</dbReference>